<keyword evidence="7" id="KW-1133">Transmembrane helix</keyword>
<evidence type="ECO:0000256" key="2">
    <source>
        <dbReference type="ARBA" id="ARBA00022723"/>
    </source>
</evidence>
<comment type="caution">
    <text evidence="9">The sequence shown here is derived from an EMBL/GenBank/DDBJ whole genome shotgun (WGS) entry which is preliminary data.</text>
</comment>
<keyword evidence="5 6" id="KW-0482">Metalloprotease</keyword>
<accession>A0ABN3HPZ0</accession>
<gene>
    <name evidence="9" type="ORF">GCM10009855_27050</name>
</gene>
<dbReference type="RefSeq" id="WP_006898153.1">
    <property type="nucleotide sequence ID" value="NZ_BAAARB010000015.1"/>
</dbReference>
<dbReference type="Gene3D" id="3.30.2010.10">
    <property type="entry name" value="Metalloproteases ('zincins'), catalytic domain"/>
    <property type="match status" value="1"/>
</dbReference>
<dbReference type="InterPro" id="IPR001915">
    <property type="entry name" value="Peptidase_M48"/>
</dbReference>
<keyword evidence="10" id="KW-1185">Reference proteome</keyword>
<dbReference type="Pfam" id="PF01435">
    <property type="entry name" value="Peptidase_M48"/>
    <property type="match status" value="1"/>
</dbReference>
<evidence type="ECO:0000256" key="7">
    <source>
        <dbReference type="SAM" id="Phobius"/>
    </source>
</evidence>
<reference evidence="9 10" key="1">
    <citation type="journal article" date="2019" name="Int. J. Syst. Evol. Microbiol.">
        <title>The Global Catalogue of Microorganisms (GCM) 10K type strain sequencing project: providing services to taxonomists for standard genome sequencing and annotation.</title>
        <authorList>
            <consortium name="The Broad Institute Genomics Platform"/>
            <consortium name="The Broad Institute Genome Sequencing Center for Infectious Disease"/>
            <person name="Wu L."/>
            <person name="Ma J."/>
        </authorList>
    </citation>
    <scope>NUCLEOTIDE SEQUENCE [LARGE SCALE GENOMIC DNA]</scope>
    <source>
        <strain evidence="9 10">JCM 16227</strain>
    </source>
</reference>
<keyword evidence="3 6" id="KW-0378">Hydrolase</keyword>
<keyword evidence="7" id="KW-0812">Transmembrane</keyword>
<proteinExistence type="inferred from homology"/>
<comment type="similarity">
    <text evidence="6">Belongs to the peptidase M48 family.</text>
</comment>
<dbReference type="PANTHER" id="PTHR34978">
    <property type="entry name" value="POSSIBLE SENSOR-TRANSDUCER PROTEIN BLAR"/>
    <property type="match status" value="1"/>
</dbReference>
<dbReference type="CDD" id="cd07326">
    <property type="entry name" value="M56_BlaR1_MecR1_like"/>
    <property type="match status" value="1"/>
</dbReference>
<organism evidence="9 10">
    <name type="scientific">Gordonia cholesterolivorans</name>
    <dbReference type="NCBI Taxonomy" id="559625"/>
    <lineage>
        <taxon>Bacteria</taxon>
        <taxon>Bacillati</taxon>
        <taxon>Actinomycetota</taxon>
        <taxon>Actinomycetes</taxon>
        <taxon>Mycobacteriales</taxon>
        <taxon>Gordoniaceae</taxon>
        <taxon>Gordonia</taxon>
    </lineage>
</organism>
<evidence type="ECO:0000256" key="3">
    <source>
        <dbReference type="ARBA" id="ARBA00022801"/>
    </source>
</evidence>
<evidence type="ECO:0000313" key="9">
    <source>
        <dbReference type="EMBL" id="GAA2385462.1"/>
    </source>
</evidence>
<feature type="domain" description="Peptidase M48" evidence="8">
    <location>
        <begin position="149"/>
        <end position="194"/>
    </location>
</feature>
<evidence type="ECO:0000313" key="10">
    <source>
        <dbReference type="Proteomes" id="UP001501170"/>
    </source>
</evidence>
<evidence type="ECO:0000259" key="8">
    <source>
        <dbReference type="Pfam" id="PF01435"/>
    </source>
</evidence>
<name>A0ABN3HPZ0_9ACTN</name>
<comment type="cofactor">
    <cofactor evidence="6">
        <name>Zn(2+)</name>
        <dbReference type="ChEBI" id="CHEBI:29105"/>
    </cofactor>
    <text evidence="6">Binds 1 zinc ion per subunit.</text>
</comment>
<dbReference type="InterPro" id="IPR052173">
    <property type="entry name" value="Beta-lactam_resp_regulator"/>
</dbReference>
<keyword evidence="2" id="KW-0479">Metal-binding</keyword>
<evidence type="ECO:0000256" key="1">
    <source>
        <dbReference type="ARBA" id="ARBA00022670"/>
    </source>
</evidence>
<protein>
    <submittedName>
        <fullName evidence="9">M56 family metallopeptidase</fullName>
    </submittedName>
</protein>
<evidence type="ECO:0000256" key="6">
    <source>
        <dbReference type="RuleBase" id="RU003983"/>
    </source>
</evidence>
<feature type="transmembrane region" description="Helical" evidence="7">
    <location>
        <begin position="39"/>
        <end position="60"/>
    </location>
</feature>
<feature type="transmembrane region" description="Helical" evidence="7">
    <location>
        <begin position="88"/>
        <end position="107"/>
    </location>
</feature>
<evidence type="ECO:0000256" key="4">
    <source>
        <dbReference type="ARBA" id="ARBA00022833"/>
    </source>
</evidence>
<feature type="transmembrane region" description="Helical" evidence="7">
    <location>
        <begin position="284"/>
        <end position="309"/>
    </location>
</feature>
<feature type="transmembrane region" description="Helical" evidence="7">
    <location>
        <begin position="6"/>
        <end position="27"/>
    </location>
</feature>
<evidence type="ECO:0000256" key="5">
    <source>
        <dbReference type="ARBA" id="ARBA00023049"/>
    </source>
</evidence>
<dbReference type="Proteomes" id="UP001501170">
    <property type="component" value="Unassembled WGS sequence"/>
</dbReference>
<keyword evidence="7" id="KW-0472">Membrane</keyword>
<keyword evidence="1 6" id="KW-0645">Protease</keyword>
<sequence>MVTAALLGVSALAAALIGDRVLDVLIARDRLTARTLLRVWAALTAGVFVAAASSVAIVAIPGHASVVGGVLQTCLNGLDSAVSRTLELVAGPGVFALVLAVSGWRAAAFWRTARRRDLEIGAHHALLARLLNPTGARSPLWLPTSTPMAYSTPGRTEGLIVASEGLRQRLDPAALSAVMAHEQAHVHGHHHLFVRVADCLSHAVPWLPLTRQASPIVRALVEFDADAHAAHEHGDAAVVRAITHVHPTAPAGALGIARDCVDLRLHRLGRSAAPGTRPSRSSSYAAPTAAAMFPILLFLAGLATVFLAACPA</sequence>
<dbReference type="EMBL" id="BAAARB010000015">
    <property type="protein sequence ID" value="GAA2385462.1"/>
    <property type="molecule type" value="Genomic_DNA"/>
</dbReference>
<keyword evidence="4 6" id="KW-0862">Zinc</keyword>
<dbReference type="PANTHER" id="PTHR34978:SF3">
    <property type="entry name" value="SLR0241 PROTEIN"/>
    <property type="match status" value="1"/>
</dbReference>